<comment type="caution">
    <text evidence="3">The sequence shown here is derived from an EMBL/GenBank/DDBJ whole genome shotgun (WGS) entry which is preliminary data.</text>
</comment>
<keyword evidence="2" id="KW-0472">Membrane</keyword>
<gene>
    <name evidence="3" type="ORF">BGZ99_000098</name>
</gene>
<dbReference type="AlphaFoldDB" id="A0A9P6RWU2"/>
<evidence type="ECO:0000256" key="2">
    <source>
        <dbReference type="SAM" id="Phobius"/>
    </source>
</evidence>
<keyword evidence="2" id="KW-0812">Transmembrane</keyword>
<keyword evidence="4" id="KW-1185">Reference proteome</keyword>
<dbReference type="EMBL" id="JAAAIP010000010">
    <property type="protein sequence ID" value="KAG0329869.1"/>
    <property type="molecule type" value="Genomic_DNA"/>
</dbReference>
<protein>
    <submittedName>
        <fullName evidence="3">Uncharacterized protein</fullName>
    </submittedName>
</protein>
<feature type="region of interest" description="Disordered" evidence="1">
    <location>
        <begin position="111"/>
        <end position="142"/>
    </location>
</feature>
<evidence type="ECO:0000313" key="4">
    <source>
        <dbReference type="Proteomes" id="UP000738325"/>
    </source>
</evidence>
<feature type="region of interest" description="Disordered" evidence="1">
    <location>
        <begin position="212"/>
        <end position="235"/>
    </location>
</feature>
<accession>A0A9P6RWU2</accession>
<name>A0A9P6RWU2_9FUNG</name>
<keyword evidence="2" id="KW-1133">Transmembrane helix</keyword>
<feature type="compositionally biased region" description="Polar residues" evidence="1">
    <location>
        <begin position="212"/>
        <end position="226"/>
    </location>
</feature>
<feature type="transmembrane region" description="Helical" evidence="2">
    <location>
        <begin position="265"/>
        <end position="287"/>
    </location>
</feature>
<evidence type="ECO:0000256" key="1">
    <source>
        <dbReference type="SAM" id="MobiDB-lite"/>
    </source>
</evidence>
<dbReference type="OrthoDB" id="2427475at2759"/>
<dbReference type="Proteomes" id="UP000738325">
    <property type="component" value="Unassembled WGS sequence"/>
</dbReference>
<evidence type="ECO:0000313" key="3">
    <source>
        <dbReference type="EMBL" id="KAG0329869.1"/>
    </source>
</evidence>
<organism evidence="3 4">
    <name type="scientific">Dissophora globulifera</name>
    <dbReference type="NCBI Taxonomy" id="979702"/>
    <lineage>
        <taxon>Eukaryota</taxon>
        <taxon>Fungi</taxon>
        <taxon>Fungi incertae sedis</taxon>
        <taxon>Mucoromycota</taxon>
        <taxon>Mortierellomycotina</taxon>
        <taxon>Mortierellomycetes</taxon>
        <taxon>Mortierellales</taxon>
        <taxon>Mortierellaceae</taxon>
        <taxon>Dissophora</taxon>
    </lineage>
</organism>
<proteinExistence type="predicted"/>
<reference evidence="3" key="1">
    <citation type="journal article" date="2020" name="Fungal Divers.">
        <title>Resolving the Mortierellaceae phylogeny through synthesis of multi-gene phylogenetics and phylogenomics.</title>
        <authorList>
            <person name="Vandepol N."/>
            <person name="Liber J."/>
            <person name="Desiro A."/>
            <person name="Na H."/>
            <person name="Kennedy M."/>
            <person name="Barry K."/>
            <person name="Grigoriev I.V."/>
            <person name="Miller A.N."/>
            <person name="O'Donnell K."/>
            <person name="Stajich J.E."/>
            <person name="Bonito G."/>
        </authorList>
    </citation>
    <scope>NUCLEOTIDE SEQUENCE</scope>
    <source>
        <strain evidence="3">REB-010B</strain>
    </source>
</reference>
<sequence length="315" mass="34443">MLLAIPCSPGHQIQPPVEPGSFLGVRRPLLTQQYAVYDVPFYGIESGDNDNDNEGSSSRYDVAIVSHIPTDEERVEHGLEVTSEHVVSLSEHREHIWSIAHEHEYGAQTHGIEKDNSSSDSSISGGGKSNEQDLNQGRHKRLRRWIPVQPRMVAYSGSGSGCGCSSLYGGSGSRSGHCLRGQSSCSSTSGMCNRAVARATGVTGHTVDITIETAQNSRTQKQQKPASQGKYGPDSFLESLENSKRVNSPPPRGWSRYRVIVRKQWRNWWCLLVTVAVVVVVAVVILLKKPAQANNRSVAVASDDGVEDEQDDNPR</sequence>